<protein>
    <submittedName>
        <fullName evidence="2">Agamous-like MADS-box protein AGL103</fullName>
    </submittedName>
</protein>
<organism evidence="1 2">
    <name type="scientific">Raphanus sativus</name>
    <name type="common">Radish</name>
    <name type="synonym">Raphanus raphanistrum var. sativus</name>
    <dbReference type="NCBI Taxonomy" id="3726"/>
    <lineage>
        <taxon>Eukaryota</taxon>
        <taxon>Viridiplantae</taxon>
        <taxon>Streptophyta</taxon>
        <taxon>Embryophyta</taxon>
        <taxon>Tracheophyta</taxon>
        <taxon>Spermatophyta</taxon>
        <taxon>Magnoliopsida</taxon>
        <taxon>eudicotyledons</taxon>
        <taxon>Gunneridae</taxon>
        <taxon>Pentapetalae</taxon>
        <taxon>rosids</taxon>
        <taxon>malvids</taxon>
        <taxon>Brassicales</taxon>
        <taxon>Brassicaceae</taxon>
        <taxon>Brassiceae</taxon>
        <taxon>Raphanus</taxon>
    </lineage>
</organism>
<sequence length="131" mass="15882">IYYGSYGELKTWPADREKVKDIARRYSELSETKRSKKQYDLRKVLESIKKDDDSKKENNNKKKRAKLVSHYKYPDWDRRFDNYSAEQLEELIISLERSQTMMQRRLGAVVEAQTQRNMHYTNMARHEQMIQ</sequence>
<dbReference type="KEGG" id="rsz:130495781"/>
<dbReference type="Proteomes" id="UP000504610">
    <property type="component" value="Chromosome 6"/>
</dbReference>
<reference evidence="1" key="1">
    <citation type="journal article" date="2019" name="Database">
        <title>The radish genome database (RadishGD): an integrated information resource for radish genomics.</title>
        <authorList>
            <person name="Yu H.J."/>
            <person name="Baek S."/>
            <person name="Lee Y.J."/>
            <person name="Cho A."/>
            <person name="Mun J.H."/>
        </authorList>
    </citation>
    <scope>NUCLEOTIDE SEQUENCE [LARGE SCALE GENOMIC DNA]</scope>
    <source>
        <strain evidence="1">cv. WK10039</strain>
    </source>
</reference>
<dbReference type="RefSeq" id="XP_056843271.1">
    <property type="nucleotide sequence ID" value="XM_056987291.1"/>
</dbReference>
<evidence type="ECO:0000313" key="1">
    <source>
        <dbReference type="Proteomes" id="UP000504610"/>
    </source>
</evidence>
<evidence type="ECO:0000313" key="2">
    <source>
        <dbReference type="RefSeq" id="XP_056843271.1"/>
    </source>
</evidence>
<gene>
    <name evidence="2" type="primary">LOC130495781</name>
</gene>
<accession>A0A9W3BVH4</accession>
<proteinExistence type="predicted"/>
<dbReference type="AlphaFoldDB" id="A0A9W3BVH4"/>
<keyword evidence="1" id="KW-1185">Reference proteome</keyword>
<reference evidence="2" key="2">
    <citation type="submission" date="2025-08" db="UniProtKB">
        <authorList>
            <consortium name="RefSeq"/>
        </authorList>
    </citation>
    <scope>IDENTIFICATION</scope>
    <source>
        <tissue evidence="2">Leaf</tissue>
    </source>
</reference>
<dbReference type="OrthoDB" id="601557at2759"/>
<feature type="non-terminal residue" evidence="2">
    <location>
        <position position="1"/>
    </location>
</feature>
<dbReference type="GeneID" id="130495781"/>
<name>A0A9W3BVH4_RAPSA</name>